<protein>
    <submittedName>
        <fullName evidence="1">Uncharacterized protein</fullName>
    </submittedName>
</protein>
<evidence type="ECO:0000313" key="2">
    <source>
        <dbReference type="Proteomes" id="UP001064048"/>
    </source>
</evidence>
<dbReference type="EMBL" id="CM046131">
    <property type="protein sequence ID" value="KAI8430121.1"/>
    <property type="molecule type" value="Genomic_DNA"/>
</dbReference>
<sequence length="611" mass="67889">MCSAPPHMSAMLACGMRHGTYGQVRHEVRHGVAQVRVVLDGVVLEQRQHGSAARRRVQHQDQHAHAGSSTSGSGTSKKGCAASRRDVSGSTSVACDAPRRCMQRNVDRLSWTQQTLETQPPGESTRDQTATTAHETKTLYESDDKKNAEKYACGTHELILEAMHEGAGRAAGQQLHGAVVHQLAGRVVGPAPAAGPRPRPHQLRTALVRRALPLRKRSETARVEPSSEHASARTCMLRSFTAEHMRTNASSTMRSVRDKMSERQLLDKSCFGEGGMAVPAARGALPDHWREFLCGGGAAFCNILISYPLNKLIFRQMMHGVETTFALNQLQKEGAAFLYRGMLPPLMQRSLSMSLMFGVYDECLQPLLNHNINPYVAKSVAGVVAGCVEATLMPFERLQTLLIHPKYHKEFKNTAHAIRDIARRYGIKEFYRGLTPILMRNGPSNAMFFIIRDEVRQLLPPQDQLFYKTLQDFLAGASIGAFLSTLFYPLNVIKIAMQCELGGPHRTIAYEFRYILRKRGSKFTNFYHGVVHGNERPTYRADYIYEKAFDAFYKVHHAAASWAVARARCEAEGTALLVPASLDEADSMPVLTANILTRYQGVFVGMHDLKS</sequence>
<name>A0ACC0K0X2_CHOFU</name>
<dbReference type="Proteomes" id="UP001064048">
    <property type="component" value="Chromosome Z"/>
</dbReference>
<organism evidence="1 2">
    <name type="scientific">Choristoneura fumiferana</name>
    <name type="common">Spruce budworm moth</name>
    <name type="synonym">Archips fumiferana</name>
    <dbReference type="NCBI Taxonomy" id="7141"/>
    <lineage>
        <taxon>Eukaryota</taxon>
        <taxon>Metazoa</taxon>
        <taxon>Ecdysozoa</taxon>
        <taxon>Arthropoda</taxon>
        <taxon>Hexapoda</taxon>
        <taxon>Insecta</taxon>
        <taxon>Pterygota</taxon>
        <taxon>Neoptera</taxon>
        <taxon>Endopterygota</taxon>
        <taxon>Lepidoptera</taxon>
        <taxon>Glossata</taxon>
        <taxon>Ditrysia</taxon>
        <taxon>Tortricoidea</taxon>
        <taxon>Tortricidae</taxon>
        <taxon>Tortricinae</taxon>
        <taxon>Choristoneura</taxon>
    </lineage>
</organism>
<evidence type="ECO:0000313" key="1">
    <source>
        <dbReference type="EMBL" id="KAI8430121.1"/>
    </source>
</evidence>
<proteinExistence type="predicted"/>
<comment type="caution">
    <text evidence="1">The sequence shown here is derived from an EMBL/GenBank/DDBJ whole genome shotgun (WGS) entry which is preliminary data.</text>
</comment>
<reference evidence="1 2" key="1">
    <citation type="journal article" date="2022" name="Genome Biol. Evol.">
        <title>The Spruce Budworm Genome: Reconstructing the Evolutionary History of Antifreeze Proteins.</title>
        <authorList>
            <person name="Beliveau C."/>
            <person name="Gagne P."/>
            <person name="Picq S."/>
            <person name="Vernygora O."/>
            <person name="Keeling C.I."/>
            <person name="Pinkney K."/>
            <person name="Doucet D."/>
            <person name="Wen F."/>
            <person name="Johnston J.S."/>
            <person name="Maaroufi H."/>
            <person name="Boyle B."/>
            <person name="Laroche J."/>
            <person name="Dewar K."/>
            <person name="Juretic N."/>
            <person name="Blackburn G."/>
            <person name="Nisole A."/>
            <person name="Brunet B."/>
            <person name="Brandao M."/>
            <person name="Lumley L."/>
            <person name="Duan J."/>
            <person name="Quan G."/>
            <person name="Lucarotti C.J."/>
            <person name="Roe A.D."/>
            <person name="Sperling F.A.H."/>
            <person name="Levesque R.C."/>
            <person name="Cusson M."/>
        </authorList>
    </citation>
    <scope>NUCLEOTIDE SEQUENCE [LARGE SCALE GENOMIC DNA]</scope>
    <source>
        <strain evidence="1">Glfc:IPQL:Cfum</strain>
    </source>
</reference>
<keyword evidence="2" id="KW-1185">Reference proteome</keyword>
<gene>
    <name evidence="1" type="ORF">MSG28_000528</name>
</gene>
<accession>A0ACC0K0X2</accession>